<organism evidence="1">
    <name type="scientific">marine metagenome</name>
    <dbReference type="NCBI Taxonomy" id="408172"/>
    <lineage>
        <taxon>unclassified sequences</taxon>
        <taxon>metagenomes</taxon>
        <taxon>ecological metagenomes</taxon>
    </lineage>
</organism>
<accession>A0A381VUS9</accession>
<gene>
    <name evidence="1" type="ORF">METZ01_LOCUS96221</name>
</gene>
<evidence type="ECO:0000313" key="1">
    <source>
        <dbReference type="EMBL" id="SVA43367.1"/>
    </source>
</evidence>
<reference evidence="1" key="1">
    <citation type="submission" date="2018-05" db="EMBL/GenBank/DDBJ databases">
        <authorList>
            <person name="Lanie J.A."/>
            <person name="Ng W.-L."/>
            <person name="Kazmierczak K.M."/>
            <person name="Andrzejewski T.M."/>
            <person name="Davidsen T.M."/>
            <person name="Wayne K.J."/>
            <person name="Tettelin H."/>
            <person name="Glass J.I."/>
            <person name="Rusch D."/>
            <person name="Podicherti R."/>
            <person name="Tsui H.-C.T."/>
            <person name="Winkler M.E."/>
        </authorList>
    </citation>
    <scope>NUCLEOTIDE SEQUENCE</scope>
</reference>
<name>A0A381VUS9_9ZZZZ</name>
<dbReference type="EMBL" id="UINC01009681">
    <property type="protein sequence ID" value="SVA43367.1"/>
    <property type="molecule type" value="Genomic_DNA"/>
</dbReference>
<dbReference type="AlphaFoldDB" id="A0A381VUS9"/>
<proteinExistence type="predicted"/>
<protein>
    <submittedName>
        <fullName evidence="1">Uncharacterized protein</fullName>
    </submittedName>
</protein>
<sequence>MSIQGRPDGTEPCHQRWDEVTVICLEKIDHREGFQTGDLLRVVRL</sequence>